<dbReference type="InterPro" id="IPR050711">
    <property type="entry name" value="ET-N_metabolism_enzyme"/>
</dbReference>
<evidence type="ECO:0000313" key="31">
    <source>
        <dbReference type="Proteomes" id="UP000198640"/>
    </source>
</evidence>
<dbReference type="CDD" id="cd02808">
    <property type="entry name" value="GltS_FMN"/>
    <property type="match status" value="1"/>
</dbReference>
<evidence type="ECO:0000256" key="10">
    <source>
        <dbReference type="ARBA" id="ARBA00022605"/>
    </source>
</evidence>
<comment type="catalytic activity">
    <reaction evidence="24">
        <text>2 L-glutamate + NAD(+) = L-glutamine + 2-oxoglutarate + NADH + H(+)</text>
        <dbReference type="Rhea" id="RHEA:13753"/>
        <dbReference type="ChEBI" id="CHEBI:15378"/>
        <dbReference type="ChEBI" id="CHEBI:16810"/>
        <dbReference type="ChEBI" id="CHEBI:29985"/>
        <dbReference type="ChEBI" id="CHEBI:57540"/>
        <dbReference type="ChEBI" id="CHEBI:57945"/>
        <dbReference type="ChEBI" id="CHEBI:58359"/>
        <dbReference type="EC" id="1.4.1.14"/>
    </reaction>
</comment>
<keyword evidence="13" id="KW-0479">Metal-binding</keyword>
<dbReference type="FunFam" id="3.60.20.10:FF:000001">
    <property type="entry name" value="Glutamate synthase, large subunit"/>
    <property type="match status" value="1"/>
</dbReference>
<dbReference type="PANTHER" id="PTHR11938:SF133">
    <property type="entry name" value="GLUTAMATE SYNTHASE (NADH)"/>
    <property type="match status" value="1"/>
</dbReference>
<comment type="subunit">
    <text evidence="8">Homotrimer.</text>
</comment>
<reference evidence="30 31" key="1">
    <citation type="submission" date="2016-10" db="EMBL/GenBank/DDBJ databases">
        <authorList>
            <person name="de Groot N.N."/>
        </authorList>
    </citation>
    <scope>NUCLEOTIDE SEQUENCE [LARGE SCALE GENOMIC DNA]</scope>
    <source>
        <strain evidence="30 31">Nm1</strain>
    </source>
</reference>
<dbReference type="InterPro" id="IPR017932">
    <property type="entry name" value="GATase_2_dom"/>
</dbReference>
<dbReference type="GO" id="GO:0006537">
    <property type="term" value="P:glutamate biosynthetic process"/>
    <property type="evidence" value="ECO:0007669"/>
    <property type="project" value="UniProtKB-KW"/>
</dbReference>
<keyword evidence="19" id="KW-0314">Glutamate biosynthesis</keyword>
<evidence type="ECO:0000256" key="9">
    <source>
        <dbReference type="ARBA" id="ARBA00012079"/>
    </source>
</evidence>
<evidence type="ECO:0000313" key="30">
    <source>
        <dbReference type="EMBL" id="SDX66924.1"/>
    </source>
</evidence>
<evidence type="ECO:0000256" key="7">
    <source>
        <dbReference type="ARBA" id="ARBA00009716"/>
    </source>
</evidence>
<dbReference type="PROSITE" id="PS51278">
    <property type="entry name" value="GATASE_TYPE_2"/>
    <property type="match status" value="1"/>
</dbReference>
<dbReference type="SUPFAM" id="SSF56235">
    <property type="entry name" value="N-terminal nucleophile aminohydrolases (Ntn hydrolases)"/>
    <property type="match status" value="1"/>
</dbReference>
<name>A0A1H3DMN2_9PROT</name>
<evidence type="ECO:0000256" key="12">
    <source>
        <dbReference type="ARBA" id="ARBA00022643"/>
    </source>
</evidence>
<dbReference type="InterPro" id="IPR036485">
    <property type="entry name" value="Glu_synth_asu_C_sf"/>
</dbReference>
<dbReference type="NCBIfam" id="NF008730">
    <property type="entry name" value="PRK11750.1"/>
    <property type="match status" value="1"/>
</dbReference>
<comment type="cofactor">
    <cofactor evidence="3">
        <name>FAD</name>
        <dbReference type="ChEBI" id="CHEBI:57692"/>
    </cofactor>
</comment>
<comment type="pathway">
    <text evidence="22">Amino-acid biosynthesis; L-glutamate biosynthesis via GLT pathway; L-glutamate from 2-oxoglutarate and L-glutamine (NADP(+) route): step 1/1.</text>
</comment>
<dbReference type="EC" id="1.4.1.13" evidence="9"/>
<keyword evidence="16" id="KW-0560">Oxidoreductase</keyword>
<evidence type="ECO:0000256" key="26">
    <source>
        <dbReference type="ARBA" id="ARBA00068518"/>
    </source>
</evidence>
<dbReference type="InterPro" id="IPR002489">
    <property type="entry name" value="Glu_synth_asu_C"/>
</dbReference>
<dbReference type="EMBL" id="FNOY01000005">
    <property type="protein sequence ID" value="SDX66924.1"/>
    <property type="molecule type" value="Genomic_DNA"/>
</dbReference>
<dbReference type="GO" id="GO:0046872">
    <property type="term" value="F:metal ion binding"/>
    <property type="evidence" value="ECO:0007669"/>
    <property type="project" value="UniProtKB-KW"/>
</dbReference>
<keyword evidence="20" id="KW-0003">3Fe-4S</keyword>
<keyword evidence="15" id="KW-0315">Glutamine amidotransferase</keyword>
<dbReference type="Gene3D" id="3.60.20.10">
    <property type="entry name" value="Glutamine Phosphoribosylpyrophosphate, subunit 1, domain 1"/>
    <property type="match status" value="1"/>
</dbReference>
<evidence type="ECO:0000256" key="22">
    <source>
        <dbReference type="ARBA" id="ARBA00037898"/>
    </source>
</evidence>
<dbReference type="SUPFAM" id="SSF69336">
    <property type="entry name" value="Alpha subunit of glutamate synthase, C-terminal domain"/>
    <property type="match status" value="1"/>
</dbReference>
<keyword evidence="17" id="KW-0408">Iron</keyword>
<accession>A0A1H3DMN2</accession>
<comment type="similarity">
    <text evidence="7">Belongs to the glutamate synthase family.</text>
</comment>
<evidence type="ECO:0000256" key="14">
    <source>
        <dbReference type="ARBA" id="ARBA00022827"/>
    </source>
</evidence>
<comment type="function">
    <text evidence="25">Forms L-glutamate from L-glutamine and 2-oxoglutarate. Represents an alternative pathway to L-glutamate dehydrogenase for the biosynthesis of L-glutamate. Participates with glutamine synthetase in ammonia assimilation processes. The enzyme is specific for NADH, L-glutamine and 2-oxoglutarate.</text>
</comment>
<evidence type="ECO:0000256" key="3">
    <source>
        <dbReference type="ARBA" id="ARBA00001974"/>
    </source>
</evidence>
<dbReference type="GO" id="GO:0019676">
    <property type="term" value="P:ammonia assimilation cycle"/>
    <property type="evidence" value="ECO:0007669"/>
    <property type="project" value="UniProtKB-ARBA"/>
</dbReference>
<evidence type="ECO:0000256" key="6">
    <source>
        <dbReference type="ARBA" id="ARBA00004944"/>
    </source>
</evidence>
<dbReference type="Pfam" id="PF00310">
    <property type="entry name" value="GATase_2"/>
    <property type="match status" value="1"/>
</dbReference>
<dbReference type="InterPro" id="IPR013785">
    <property type="entry name" value="Aldolase_TIM"/>
</dbReference>
<dbReference type="GO" id="GO:0004355">
    <property type="term" value="F:glutamate synthase (NADPH) activity"/>
    <property type="evidence" value="ECO:0007669"/>
    <property type="project" value="UniProtKB-EC"/>
</dbReference>
<dbReference type="EC" id="1.4.1.14" evidence="21"/>
<dbReference type="STRING" id="44576.SAMN05421881_100560"/>
<evidence type="ECO:0000256" key="20">
    <source>
        <dbReference type="ARBA" id="ARBA00023291"/>
    </source>
</evidence>
<evidence type="ECO:0000259" key="29">
    <source>
        <dbReference type="PROSITE" id="PS51278"/>
    </source>
</evidence>
<dbReference type="InterPro" id="IPR029055">
    <property type="entry name" value="Ntn_hydrolases_N"/>
</dbReference>
<dbReference type="GO" id="GO:0016040">
    <property type="term" value="F:glutamate synthase (NADH) activity"/>
    <property type="evidence" value="ECO:0007669"/>
    <property type="project" value="UniProtKB-EC"/>
</dbReference>
<dbReference type="GO" id="GO:0051538">
    <property type="term" value="F:3 iron, 4 sulfur cluster binding"/>
    <property type="evidence" value="ECO:0007669"/>
    <property type="project" value="UniProtKB-KW"/>
</dbReference>
<gene>
    <name evidence="30" type="ORF">SAMN05421881_100560</name>
</gene>
<dbReference type="Pfam" id="PF04898">
    <property type="entry name" value="Glu_syn_central"/>
    <property type="match status" value="1"/>
</dbReference>
<keyword evidence="11" id="KW-0285">Flavoprotein</keyword>
<dbReference type="Gene3D" id="2.160.20.60">
    <property type="entry name" value="Glutamate synthase, alpha subunit, C-terminal domain"/>
    <property type="match status" value="1"/>
</dbReference>
<evidence type="ECO:0000256" key="5">
    <source>
        <dbReference type="ARBA" id="ARBA00004909"/>
    </source>
</evidence>
<dbReference type="Gene3D" id="3.20.20.70">
    <property type="entry name" value="Aldolase class I"/>
    <property type="match status" value="2"/>
</dbReference>
<dbReference type="InterPro" id="IPR006982">
    <property type="entry name" value="Glu_synth_centr_N"/>
</dbReference>
<keyword evidence="31" id="KW-1185">Reference proteome</keyword>
<comment type="pathway">
    <text evidence="5">Nitrogen metabolism.</text>
</comment>
<evidence type="ECO:0000256" key="4">
    <source>
        <dbReference type="ARBA" id="ARBA00004802"/>
    </source>
</evidence>
<sequence>MRNTILPRQGLYDPADEHDACGVGFITHIRGRHSHQLVLDALDMLRNMDHRGACGCEKNTGDGAGILTGIPDAYMREIAQHDFDIDLPEPGRYSIGNIFLPPDPDDRAYCKRQLEYYITQQEQILLGWRTLPTDADKADIGLSARLTQPAIEQLFIAAAPHLDEPAFCRQLYLLRKQAYHRIAAERPELLDKYYVCSLNNRVIVYKGQLTSGQVPLYYPDLLDSRFSSHLAMVHSRFSTNTFPSWDRAQPMRFLGHNGEINTLRGNINWMRAREELMDSNLYGAEFKKLLPIIDQTTSDSGVFDNVLELLLLGGRPLPEAVMMMIPEAWQNNPLMSAEKRAFYEYFSCLMEPWDGPALVTFTDGRYIGAVLDRNGLRPGRFTITHDDRVIMASEAGVLPSVAASMVKTKGRMQPGHMFLVDTVEGRLIPDDELKNRLASHRPYARWLGQQRLSLEDLPIQQQTHQSDPQALLARMQAFGYTTETLQFILRPMILQKRDPIGSMGNDAALAILSEQPRLLYDYFKQLFAQVTNPPIDSIRESEIMSLACYIGPEANLLTTTEQHAHRLYLPEPVLSNAQLSAIKQIDQIQPDYGWKTLTIDITWDVDQSSEGLDQTLARICDEAEAAVTAGFSLVVLSDRNTGPTRAASSMLLAVGAVHQHLVRQGKRSQLGIVVETGEAREVHHHCLLTGYGADAVNPYLAFEVLWHDRRQGLLPPVFDSDDAIVTAYRQAVAKGMLKVMAKMGISTLASYKGAQIFEAIGLSQQVIKRYFTGTASRIDGADLAVLEKEILQRHAAGFPRRQPVRSPLLSNDGQIHWRAEGEKHALNPQTIALLQTVARTNSNEAYEQFTKLVDTDDRNRCTLRSLFKFRENVRPPIPLEAVEPAVSIVRRFRTGAMSFGSISSEAHETLAIAMNRIGGKSNTGEGGEDPARFIPDKNGDLRRSAIKQIASGRFGVTSWYLANADELQIKMAQGAKPGEGGELPSYKVDHIIAKTRHAIPGVGLISPPPHHDIYSIEDLAQLIYDLKNANPSAIISVKLVAEMGVGTIAAGVAKAHADHILISGHDGGTGASPWTSIKHAGLPWELGVSEAHQTLVLNDLRSRVSLETDGQLKTGRDVVIATLLGAEKFGFATIPLITLGCIMMRKCHLNTCPVGIATQDPQLRKNFAGKPEYVINYLFMVAEHTRRIMAELGFATIEEMVGQVEMLETNAAVRNWKNHRLDLSPILTPAQPPAYRQNVGRFKQIEQNHGLEQALDNELIRLARPALQSGDKVMIDLPVFNTHRTVGTMLSHALCKAYGAAGLPDDTITIKLTGSAGQSIAAWLQRGITLRLEGEANDYVGKGLSGGKLIIYPPRCATFVPEENVIIGNVALYGATSGEAYFRGLAAERFCVRNSGAHAVVEGVGDNGCEYMTAGRVAILGPTGRNFAAGMSGGIAYVWDPANRLRVHCNPGSIVLERMENQWEIIELHEMIENHYRHTGSTVARSILDDWEHSLTAFTKVMPIDYKRVLLGLTARADEAKKSGLGAARIEQPLVMNSH</sequence>
<evidence type="ECO:0000256" key="17">
    <source>
        <dbReference type="ARBA" id="ARBA00023004"/>
    </source>
</evidence>
<evidence type="ECO:0000256" key="23">
    <source>
        <dbReference type="ARBA" id="ARBA00048151"/>
    </source>
</evidence>
<comment type="catalytic activity">
    <reaction evidence="23">
        <text>2 L-glutamate + NADP(+) = L-glutamine + 2-oxoglutarate + NADPH + H(+)</text>
        <dbReference type="Rhea" id="RHEA:15501"/>
        <dbReference type="ChEBI" id="CHEBI:15378"/>
        <dbReference type="ChEBI" id="CHEBI:16810"/>
        <dbReference type="ChEBI" id="CHEBI:29985"/>
        <dbReference type="ChEBI" id="CHEBI:57783"/>
        <dbReference type="ChEBI" id="CHEBI:58349"/>
        <dbReference type="ChEBI" id="CHEBI:58359"/>
        <dbReference type="EC" id="1.4.1.13"/>
    </reaction>
</comment>
<dbReference type="FunFam" id="3.20.20.70:FF:000031">
    <property type="entry name" value="Glutamate synthase 1 [NADH]"/>
    <property type="match status" value="1"/>
</dbReference>
<evidence type="ECO:0000256" key="21">
    <source>
        <dbReference type="ARBA" id="ARBA00024383"/>
    </source>
</evidence>
<evidence type="ECO:0000256" key="11">
    <source>
        <dbReference type="ARBA" id="ARBA00022630"/>
    </source>
</evidence>
<comment type="pathway">
    <text evidence="4">Energy metabolism; nitrogen metabolism.</text>
</comment>
<comment type="pathway">
    <text evidence="6">Amino-acid biosynthesis; L-glutamate biosynthesis via GLT pathway; L-glutamate from 2-oxoglutarate and L-glutamine (NAD(+) route): step 1/1.</text>
</comment>
<dbReference type="Proteomes" id="UP000198640">
    <property type="component" value="Unassembled WGS sequence"/>
</dbReference>
<evidence type="ECO:0000256" key="27">
    <source>
        <dbReference type="ARBA" id="ARBA00072108"/>
    </source>
</evidence>
<organism evidence="30 31">
    <name type="scientific">Nitrosomonas halophila</name>
    <dbReference type="NCBI Taxonomy" id="44576"/>
    <lineage>
        <taxon>Bacteria</taxon>
        <taxon>Pseudomonadati</taxon>
        <taxon>Pseudomonadota</taxon>
        <taxon>Betaproteobacteria</taxon>
        <taxon>Nitrosomonadales</taxon>
        <taxon>Nitrosomonadaceae</taxon>
        <taxon>Nitrosomonas</taxon>
    </lineage>
</organism>
<dbReference type="PANTHER" id="PTHR11938">
    <property type="entry name" value="FAD NADPH DEHYDROGENASE/OXIDOREDUCTASE"/>
    <property type="match status" value="1"/>
</dbReference>
<dbReference type="Pfam" id="PF01645">
    <property type="entry name" value="Glu_synthase"/>
    <property type="match status" value="1"/>
</dbReference>
<evidence type="ECO:0000256" key="15">
    <source>
        <dbReference type="ARBA" id="ARBA00022962"/>
    </source>
</evidence>
<feature type="domain" description="Glutamine amidotransferase type-2" evidence="29">
    <location>
        <begin position="21"/>
        <end position="423"/>
    </location>
</feature>
<evidence type="ECO:0000256" key="18">
    <source>
        <dbReference type="ARBA" id="ARBA00023014"/>
    </source>
</evidence>
<dbReference type="FunFam" id="2.160.20.60:FF:000001">
    <property type="entry name" value="Glutamate synthase, large subunit"/>
    <property type="match status" value="1"/>
</dbReference>
<dbReference type="InterPro" id="IPR002932">
    <property type="entry name" value="Glu_synthdom"/>
</dbReference>
<proteinExistence type="inferred from homology"/>
<protein>
    <recommendedName>
        <fullName evidence="26">Glutamate synthase [NADH]</fullName>
        <ecNumber evidence="9">1.4.1.13</ecNumber>
        <ecNumber evidence="21">1.4.1.14</ecNumber>
    </recommendedName>
    <alternativeName>
        <fullName evidence="27">Glutamate synthase [NADPH] large chain</fullName>
    </alternativeName>
    <alternativeName>
        <fullName evidence="28">Glutamate synthase subunit alpha</fullName>
    </alternativeName>
</protein>
<evidence type="ECO:0000256" key="1">
    <source>
        <dbReference type="ARBA" id="ARBA00001917"/>
    </source>
</evidence>
<dbReference type="FunFam" id="3.20.20.70:FF:000017">
    <property type="entry name" value="Glutamate synthase [NADH], amyloplastic"/>
    <property type="match status" value="1"/>
</dbReference>
<dbReference type="CDD" id="cd00713">
    <property type="entry name" value="GltS"/>
    <property type="match status" value="1"/>
</dbReference>
<comment type="cofactor">
    <cofactor evidence="1">
        <name>FMN</name>
        <dbReference type="ChEBI" id="CHEBI:58210"/>
    </cofactor>
</comment>
<evidence type="ECO:0000256" key="24">
    <source>
        <dbReference type="ARBA" id="ARBA00048867"/>
    </source>
</evidence>
<keyword evidence="12" id="KW-0288">FMN</keyword>
<evidence type="ECO:0000256" key="13">
    <source>
        <dbReference type="ARBA" id="ARBA00022723"/>
    </source>
</evidence>
<keyword evidence="10" id="KW-0028">Amino-acid biosynthesis</keyword>
<keyword evidence="14" id="KW-0274">FAD</keyword>
<dbReference type="SUPFAM" id="SSF51395">
    <property type="entry name" value="FMN-linked oxidoreductases"/>
    <property type="match status" value="1"/>
</dbReference>
<evidence type="ECO:0000256" key="25">
    <source>
        <dbReference type="ARBA" id="ARBA00057049"/>
    </source>
</evidence>
<evidence type="ECO:0000256" key="16">
    <source>
        <dbReference type="ARBA" id="ARBA00023002"/>
    </source>
</evidence>
<evidence type="ECO:0000256" key="28">
    <source>
        <dbReference type="ARBA" id="ARBA00079921"/>
    </source>
</evidence>
<evidence type="ECO:0000256" key="8">
    <source>
        <dbReference type="ARBA" id="ARBA00011233"/>
    </source>
</evidence>
<evidence type="ECO:0000256" key="19">
    <source>
        <dbReference type="ARBA" id="ARBA00023164"/>
    </source>
</evidence>
<dbReference type="Pfam" id="PF01493">
    <property type="entry name" value="GXGXG"/>
    <property type="match status" value="1"/>
</dbReference>
<comment type="cofactor">
    <cofactor evidence="2">
        <name>[3Fe-4S] cluster</name>
        <dbReference type="ChEBI" id="CHEBI:21137"/>
    </cofactor>
</comment>
<evidence type="ECO:0000256" key="2">
    <source>
        <dbReference type="ARBA" id="ARBA00001927"/>
    </source>
</evidence>
<dbReference type="CDD" id="cd00982">
    <property type="entry name" value="gltB_C"/>
    <property type="match status" value="1"/>
</dbReference>
<keyword evidence="18" id="KW-0411">Iron-sulfur</keyword>